<proteinExistence type="predicted"/>
<dbReference type="Proteomes" id="UP000197065">
    <property type="component" value="Unassembled WGS sequence"/>
</dbReference>
<comment type="subcellular location">
    <subcellularLocation>
        <location evidence="1">Cell outer membrane</location>
    </subcellularLocation>
</comment>
<feature type="chain" id="PRO_5013279036" evidence="6">
    <location>
        <begin position="19"/>
        <end position="298"/>
    </location>
</feature>
<keyword evidence="9" id="KW-1185">Reference proteome</keyword>
<keyword evidence="2 4" id="KW-0472">Membrane</keyword>
<dbReference type="GO" id="GO:0009279">
    <property type="term" value="C:cell outer membrane"/>
    <property type="evidence" value="ECO:0007669"/>
    <property type="project" value="UniProtKB-SubCell"/>
</dbReference>
<dbReference type="Gene3D" id="3.30.1330.60">
    <property type="entry name" value="OmpA-like domain"/>
    <property type="match status" value="1"/>
</dbReference>
<evidence type="ECO:0000259" key="7">
    <source>
        <dbReference type="PROSITE" id="PS51123"/>
    </source>
</evidence>
<evidence type="ECO:0000256" key="6">
    <source>
        <dbReference type="SAM" id="SignalP"/>
    </source>
</evidence>
<dbReference type="PROSITE" id="PS51257">
    <property type="entry name" value="PROKAR_LIPOPROTEIN"/>
    <property type="match status" value="1"/>
</dbReference>
<dbReference type="InterPro" id="IPR006665">
    <property type="entry name" value="OmpA-like"/>
</dbReference>
<evidence type="ECO:0000313" key="9">
    <source>
        <dbReference type="Proteomes" id="UP000197065"/>
    </source>
</evidence>
<sequence>MKKLLSTVSVMSALTLLAACGSQPPGYTNLFGKWGMQFPADRDYKEATAAGSSVSGGAYNEALYKETMENAAYEHDKMQDWRSTIIYSDQAKNVAAGGTYEPFVLSEWQLPADKVDELSSARARLVTALANGSTTSKPDAAARALAKFNCWVEQQRENFQPKDIAYCRDAFLAALEQIETQKSEFPEVVSLNADVFFDFDKSKIRSDALPVLNDVAKMLVEDTSTQVFVWGFTDTAGSAAYNQRLSVRRAQSVAGYLEKQGVTANRLTIQGFGETRLAVPTKDNTPEQANRRVEIRRR</sequence>
<dbReference type="PRINTS" id="PR01021">
    <property type="entry name" value="OMPADOMAIN"/>
</dbReference>
<feature type="domain" description="OmpA-like" evidence="7">
    <location>
        <begin position="184"/>
        <end position="298"/>
    </location>
</feature>
<evidence type="ECO:0000313" key="8">
    <source>
        <dbReference type="EMBL" id="SNB61439.1"/>
    </source>
</evidence>
<feature type="region of interest" description="Disordered" evidence="5">
    <location>
        <begin position="279"/>
        <end position="298"/>
    </location>
</feature>
<feature type="compositionally biased region" description="Basic and acidic residues" evidence="5">
    <location>
        <begin position="289"/>
        <end position="298"/>
    </location>
</feature>
<dbReference type="InterPro" id="IPR006664">
    <property type="entry name" value="OMP_bac"/>
</dbReference>
<dbReference type="RefSeq" id="WP_088560093.1">
    <property type="nucleotide sequence ID" value="NZ_FYEH01000002.1"/>
</dbReference>
<keyword evidence="3" id="KW-0998">Cell outer membrane</keyword>
<dbReference type="CDD" id="cd07185">
    <property type="entry name" value="OmpA_C-like"/>
    <property type="match status" value="1"/>
</dbReference>
<evidence type="ECO:0000256" key="2">
    <source>
        <dbReference type="ARBA" id="ARBA00023136"/>
    </source>
</evidence>
<name>A0A212QPZ0_9PROT</name>
<evidence type="ECO:0000256" key="5">
    <source>
        <dbReference type="SAM" id="MobiDB-lite"/>
    </source>
</evidence>
<dbReference type="PANTHER" id="PTHR30329:SF21">
    <property type="entry name" value="LIPOPROTEIN YIAD-RELATED"/>
    <property type="match status" value="1"/>
</dbReference>
<dbReference type="InterPro" id="IPR050330">
    <property type="entry name" value="Bact_OuterMem_StrucFunc"/>
</dbReference>
<dbReference type="Pfam" id="PF00691">
    <property type="entry name" value="OmpA"/>
    <property type="match status" value="1"/>
</dbReference>
<evidence type="ECO:0000256" key="4">
    <source>
        <dbReference type="PROSITE-ProRule" id="PRU00473"/>
    </source>
</evidence>
<reference evidence="8 9" key="1">
    <citation type="submission" date="2017-06" db="EMBL/GenBank/DDBJ databases">
        <authorList>
            <person name="Kim H.J."/>
            <person name="Triplett B.A."/>
        </authorList>
    </citation>
    <scope>NUCLEOTIDE SEQUENCE [LARGE SCALE GENOMIC DNA]</scope>
    <source>
        <strain evidence="8 9">B29T1</strain>
    </source>
</reference>
<keyword evidence="6" id="KW-0732">Signal</keyword>
<dbReference type="SUPFAM" id="SSF103088">
    <property type="entry name" value="OmpA-like"/>
    <property type="match status" value="1"/>
</dbReference>
<dbReference type="OrthoDB" id="189250at2"/>
<evidence type="ECO:0000256" key="3">
    <source>
        <dbReference type="ARBA" id="ARBA00023237"/>
    </source>
</evidence>
<protein>
    <submittedName>
        <fullName evidence="8">OmpA-OmpF porin, OOP family</fullName>
    </submittedName>
</protein>
<dbReference type="InterPro" id="IPR036737">
    <property type="entry name" value="OmpA-like_sf"/>
</dbReference>
<organism evidence="8 9">
    <name type="scientific">Arboricoccus pini</name>
    <dbReference type="NCBI Taxonomy" id="1963835"/>
    <lineage>
        <taxon>Bacteria</taxon>
        <taxon>Pseudomonadati</taxon>
        <taxon>Pseudomonadota</taxon>
        <taxon>Alphaproteobacteria</taxon>
        <taxon>Geminicoccales</taxon>
        <taxon>Geminicoccaceae</taxon>
        <taxon>Arboricoccus</taxon>
    </lineage>
</organism>
<evidence type="ECO:0000256" key="1">
    <source>
        <dbReference type="ARBA" id="ARBA00004442"/>
    </source>
</evidence>
<dbReference type="PROSITE" id="PS51123">
    <property type="entry name" value="OMPA_2"/>
    <property type="match status" value="1"/>
</dbReference>
<dbReference type="PANTHER" id="PTHR30329">
    <property type="entry name" value="STATOR ELEMENT OF FLAGELLAR MOTOR COMPLEX"/>
    <property type="match status" value="1"/>
</dbReference>
<dbReference type="AlphaFoldDB" id="A0A212QPZ0"/>
<gene>
    <name evidence="8" type="ORF">SAMN07250955_102241</name>
</gene>
<dbReference type="EMBL" id="FYEH01000002">
    <property type="protein sequence ID" value="SNB61439.1"/>
    <property type="molecule type" value="Genomic_DNA"/>
</dbReference>
<feature type="signal peptide" evidence="6">
    <location>
        <begin position="1"/>
        <end position="18"/>
    </location>
</feature>
<accession>A0A212QPZ0</accession>